<proteinExistence type="predicted"/>
<sequence length="83" mass="9713">MVYHVIKIEDGTYYRGFDEATGFYDEELFTEDELKTLLFDQVVDENVVIDEHEAARAVRCIPDPEAREKVSNYITYLEGMVEK</sequence>
<dbReference type="STRING" id="266892.SAMN04488054_12140"/>
<accession>A0A1I4NY97</accession>
<evidence type="ECO:0000313" key="1">
    <source>
        <dbReference type="EMBL" id="SFM20366.1"/>
    </source>
</evidence>
<organism evidence="1 2">
    <name type="scientific">Salibacterium qingdaonense</name>
    <dbReference type="NCBI Taxonomy" id="266892"/>
    <lineage>
        <taxon>Bacteria</taxon>
        <taxon>Bacillati</taxon>
        <taxon>Bacillota</taxon>
        <taxon>Bacilli</taxon>
        <taxon>Bacillales</taxon>
        <taxon>Bacillaceae</taxon>
    </lineage>
</organism>
<gene>
    <name evidence="1" type="ORF">SAMN04488054_12140</name>
</gene>
<dbReference type="Proteomes" id="UP000199668">
    <property type="component" value="Unassembled WGS sequence"/>
</dbReference>
<name>A0A1I4NY97_9BACI</name>
<protein>
    <submittedName>
        <fullName evidence="1">Uncharacterized protein</fullName>
    </submittedName>
</protein>
<keyword evidence="2" id="KW-1185">Reference proteome</keyword>
<evidence type="ECO:0000313" key="2">
    <source>
        <dbReference type="Proteomes" id="UP000199668"/>
    </source>
</evidence>
<dbReference type="AlphaFoldDB" id="A0A1I4NY97"/>
<reference evidence="1 2" key="1">
    <citation type="submission" date="2016-10" db="EMBL/GenBank/DDBJ databases">
        <authorList>
            <person name="de Groot N.N."/>
        </authorList>
    </citation>
    <scope>NUCLEOTIDE SEQUENCE [LARGE SCALE GENOMIC DNA]</scope>
    <source>
        <strain evidence="1 2">CGMCC 1.6134</strain>
    </source>
</reference>
<dbReference type="EMBL" id="FOTY01000021">
    <property type="protein sequence ID" value="SFM20366.1"/>
    <property type="molecule type" value="Genomic_DNA"/>
</dbReference>